<dbReference type="InterPro" id="IPR037026">
    <property type="entry name" value="Vgr_OB-fold_dom_sf"/>
</dbReference>
<dbReference type="AlphaFoldDB" id="A0A211YT99"/>
<dbReference type="NCBIfam" id="TIGR01646">
    <property type="entry name" value="vgr_GE"/>
    <property type="match status" value="2"/>
</dbReference>
<organism evidence="4 5">
    <name type="scientific">Inquilinus limosus</name>
    <dbReference type="NCBI Taxonomy" id="171674"/>
    <lineage>
        <taxon>Bacteria</taxon>
        <taxon>Pseudomonadati</taxon>
        <taxon>Pseudomonadota</taxon>
        <taxon>Alphaproteobacteria</taxon>
        <taxon>Rhodospirillales</taxon>
        <taxon>Rhodospirillaceae</taxon>
        <taxon>Inquilinus</taxon>
    </lineage>
</organism>
<dbReference type="Gene3D" id="2.40.50.230">
    <property type="entry name" value="Gp5 N-terminal domain"/>
    <property type="match status" value="1"/>
</dbReference>
<dbReference type="InterPro" id="IPR028208">
    <property type="entry name" value="Effector_pro_NleD-like"/>
</dbReference>
<dbReference type="EMBL" id="NHON01000182">
    <property type="protein sequence ID" value="OWJ56067.1"/>
    <property type="molecule type" value="Genomic_DNA"/>
</dbReference>
<evidence type="ECO:0000256" key="1">
    <source>
        <dbReference type="ARBA" id="ARBA00005558"/>
    </source>
</evidence>
<dbReference type="SUPFAM" id="SSF69349">
    <property type="entry name" value="Phage fibre proteins"/>
    <property type="match status" value="1"/>
</dbReference>
<dbReference type="Gene3D" id="2.30.110.50">
    <property type="match status" value="1"/>
</dbReference>
<feature type="compositionally biased region" description="Basic and acidic residues" evidence="2">
    <location>
        <begin position="972"/>
        <end position="988"/>
    </location>
</feature>
<comment type="caution">
    <text evidence="4">The sequence shown here is derived from an EMBL/GenBank/DDBJ whole genome shotgun (WGS) entry which is preliminary data.</text>
</comment>
<feature type="region of interest" description="Disordered" evidence="2">
    <location>
        <begin position="881"/>
        <end position="912"/>
    </location>
</feature>
<accession>A0A211YT99</accession>
<evidence type="ECO:0000259" key="3">
    <source>
        <dbReference type="Pfam" id="PF04717"/>
    </source>
</evidence>
<dbReference type="NCBIfam" id="TIGR03361">
    <property type="entry name" value="VI_Rhs_Vgr"/>
    <property type="match status" value="1"/>
</dbReference>
<dbReference type="Pfam" id="PF05954">
    <property type="entry name" value="Phage_GPD"/>
    <property type="match status" value="1"/>
</dbReference>
<comment type="similarity">
    <text evidence="1">Belongs to the VgrG protein family.</text>
</comment>
<keyword evidence="5" id="KW-1185">Reference proteome</keyword>
<feature type="region of interest" description="Disordered" evidence="2">
    <location>
        <begin position="944"/>
        <end position="988"/>
    </location>
</feature>
<dbReference type="InterPro" id="IPR006533">
    <property type="entry name" value="T6SS_Vgr_RhsGE"/>
</dbReference>
<proteinExistence type="inferred from homology"/>
<dbReference type="Gene3D" id="3.55.50.10">
    <property type="entry name" value="Baseplate protein-like domains"/>
    <property type="match status" value="1"/>
</dbReference>
<dbReference type="SUPFAM" id="SSF69255">
    <property type="entry name" value="gp5 N-terminal domain-like"/>
    <property type="match status" value="1"/>
</dbReference>
<feature type="domain" description="Gp5/Type VI secretion system Vgr protein OB-fold" evidence="3">
    <location>
        <begin position="519"/>
        <end position="590"/>
    </location>
</feature>
<dbReference type="Gene3D" id="4.10.220.110">
    <property type="match status" value="1"/>
</dbReference>
<dbReference type="InterPro" id="IPR017847">
    <property type="entry name" value="T6SS_RhsGE_Vgr_subset"/>
</dbReference>
<protein>
    <recommendedName>
        <fullName evidence="3">Gp5/Type VI secretion system Vgr protein OB-fold domain-containing protein</fullName>
    </recommendedName>
</protein>
<dbReference type="Proteomes" id="UP000196655">
    <property type="component" value="Unassembled WGS sequence"/>
</dbReference>
<reference evidence="5" key="1">
    <citation type="submission" date="2017-05" db="EMBL/GenBank/DDBJ databases">
        <authorList>
            <person name="Macchi M."/>
            <person name="Festa S."/>
            <person name="Coppotelli B.M."/>
            <person name="Morelli I.S."/>
        </authorList>
    </citation>
    <scope>NUCLEOTIDE SEQUENCE [LARGE SCALE GENOMIC DNA]</scope>
    <source>
        <strain evidence="5">I</strain>
    </source>
</reference>
<evidence type="ECO:0000313" key="4">
    <source>
        <dbReference type="EMBL" id="OWJ56067.1"/>
    </source>
</evidence>
<gene>
    <name evidence="4" type="ORF">BWR60_35420</name>
</gene>
<dbReference type="SUPFAM" id="SSF69279">
    <property type="entry name" value="Phage tail proteins"/>
    <property type="match status" value="2"/>
</dbReference>
<dbReference type="Pfam" id="PF14891">
    <property type="entry name" value="Peptidase_M91"/>
    <property type="match status" value="1"/>
</dbReference>
<feature type="compositionally biased region" description="Polar residues" evidence="2">
    <location>
        <begin position="897"/>
        <end position="912"/>
    </location>
</feature>
<dbReference type="InterPro" id="IPR006531">
    <property type="entry name" value="Gp5/Vgr_OB"/>
</dbReference>
<name>A0A211YT99_9PROT</name>
<sequence length="988" mass="108630">MDVAAGADDSQEESPQKDALIQLDIGNERQDVLLVTGIIGQEAISRPFLYTLSMVSKAFDITPDRMLGRTAGFRIRYHAWNTDEDTPSYRGFSGFISSFSAGELVPTRPEYRTYSMRVAPGLALLDQGTNCRIFQDKDVLQIIDAILKDANQDRFRGRFTLNYSIRIRSSDKFPPLQYCVQYNETDFNFISRLMEQHGLHYFFQQTDASHKLVIVDGPPYDVNEVSPLSFVSSKDARGQLHGWTHGFDPQLSRWVYRDREYRRSPPLSEEGQDTVIPEAVTALDGEHYEYPGGFATLTVPGQTTGYAKGLVRNRIEEDETRYESFSGASFNVPFAAGTRIRIIKVAEQKDEMRIPVEEEKEYLLTSVSFTATEGAYTQEKALEILLRILKDAAKDGGLAGLGPLTDAAKANLPDVNKTINELPRLGSLVGAFFGGFAGKAASMLLDVLPEGLLQALSHVPIIGPWIKPPVKHPYSNTFTASPILPGRQYRSPSISRKPRVPGPQTATVFGDADDEDVATDELGRVRVKFDWDRTAPGGPRPETNSCFLRVAQPWAGPKWGMQFLPRIGEEVVVDFIDGDPDRPLITGRVYNAEQEPPFDLPKYRLRSGIKTRSVPLQEEERARFHLQRFDDTRGHEQLLLRSQGRTDVTSFGTYYETVHADRHALIGGKDPKTGKSGGSLVTTVGGESDLHVMKDRYEAVDAGYQLSVKADTVFGLQGNWNTVVDGAATLNATSVVVEASMKITLKVGNSFVVVDPAGVFISGPMVQINSGGSPGSTSDADLTDPLDAAMADPGDPEDWIEKHPPWRGGGGRRHHTAKAHHGLAVTANADGTLQVGPGIKVAGDAAYQDTVVQQLALMNETPTGRAMLTDYNGTGRTMTIRPQTPPPNPPNAFAKPTNGTNASNGTGSDSNVDYNPEQWPNPVNAPNAPGDVILFHEMTHAQHNAHGTQDMTPRADNFDNNEEFNTIGPENQYRDERGIPRRADHHSL</sequence>
<feature type="region of interest" description="Disordered" evidence="2">
    <location>
        <begin position="491"/>
        <end position="510"/>
    </location>
</feature>
<evidence type="ECO:0000256" key="2">
    <source>
        <dbReference type="SAM" id="MobiDB-lite"/>
    </source>
</evidence>
<dbReference type="Pfam" id="PF04717">
    <property type="entry name" value="Phage_base_V"/>
    <property type="match status" value="1"/>
</dbReference>
<evidence type="ECO:0000313" key="5">
    <source>
        <dbReference type="Proteomes" id="UP000196655"/>
    </source>
</evidence>